<dbReference type="RefSeq" id="WP_167212545.1">
    <property type="nucleotide sequence ID" value="NZ_JAASRO010000001.1"/>
</dbReference>
<feature type="transmembrane region" description="Helical" evidence="1">
    <location>
        <begin position="104"/>
        <end position="123"/>
    </location>
</feature>
<comment type="caution">
    <text evidence="2">The sequence shown here is derived from an EMBL/GenBank/DDBJ whole genome shotgun (WGS) entry which is preliminary data.</text>
</comment>
<evidence type="ECO:0000313" key="2">
    <source>
        <dbReference type="EMBL" id="NIK59946.1"/>
    </source>
</evidence>
<feature type="transmembrane region" description="Helical" evidence="1">
    <location>
        <begin position="40"/>
        <end position="58"/>
    </location>
</feature>
<dbReference type="Proteomes" id="UP000555407">
    <property type="component" value="Unassembled WGS sequence"/>
</dbReference>
<keyword evidence="1" id="KW-0812">Transmembrane</keyword>
<proteinExistence type="predicted"/>
<name>A0A7X6A342_9ACTN</name>
<sequence length="207" mass="22081">MRIALNRLTASLALLAVTLGLLAAGGFISFTDGGGPDWTFSVAKLMVIPAAAAVVVAWPEPKARLWLGIVLGVLTLLIVWEQVVNVSFRFIWVGSEAELMYFEGFVFLLSCLLVTTAGVALGAKPWLLRIPAYLIGIAAVTMTFGLLSAWFFGRSCTGEEEQGCMAAAGGLVVGMAAGIIVCPLLILVVELILWVRRRRKAAEVGSR</sequence>
<accession>A0A7X6A342</accession>
<evidence type="ECO:0000313" key="3">
    <source>
        <dbReference type="Proteomes" id="UP000555407"/>
    </source>
</evidence>
<organism evidence="2 3">
    <name type="scientific">Kribbella shirazensis</name>
    <dbReference type="NCBI Taxonomy" id="1105143"/>
    <lineage>
        <taxon>Bacteria</taxon>
        <taxon>Bacillati</taxon>
        <taxon>Actinomycetota</taxon>
        <taxon>Actinomycetes</taxon>
        <taxon>Propionibacteriales</taxon>
        <taxon>Kribbellaceae</taxon>
        <taxon>Kribbella</taxon>
    </lineage>
</organism>
<protein>
    <submittedName>
        <fullName evidence="2">Uncharacterized protein</fullName>
    </submittedName>
</protein>
<feature type="transmembrane region" description="Helical" evidence="1">
    <location>
        <begin position="65"/>
        <end position="84"/>
    </location>
</feature>
<reference evidence="2 3" key="1">
    <citation type="submission" date="2020-03" db="EMBL/GenBank/DDBJ databases">
        <title>Sequencing the genomes of 1000 actinobacteria strains.</title>
        <authorList>
            <person name="Klenk H.-P."/>
        </authorList>
    </citation>
    <scope>NUCLEOTIDE SEQUENCE [LARGE SCALE GENOMIC DNA]</scope>
    <source>
        <strain evidence="2 3">DSM 45490</strain>
    </source>
</reference>
<keyword evidence="1" id="KW-1133">Transmembrane helix</keyword>
<evidence type="ECO:0000256" key="1">
    <source>
        <dbReference type="SAM" id="Phobius"/>
    </source>
</evidence>
<dbReference type="EMBL" id="JAASRO010000001">
    <property type="protein sequence ID" value="NIK59946.1"/>
    <property type="molecule type" value="Genomic_DNA"/>
</dbReference>
<keyword evidence="3" id="KW-1185">Reference proteome</keyword>
<gene>
    <name evidence="2" type="ORF">BJY22_005663</name>
</gene>
<keyword evidence="1" id="KW-0472">Membrane</keyword>
<feature type="transmembrane region" description="Helical" evidence="1">
    <location>
        <begin position="165"/>
        <end position="193"/>
    </location>
</feature>
<dbReference type="AlphaFoldDB" id="A0A7X6A342"/>
<feature type="transmembrane region" description="Helical" evidence="1">
    <location>
        <begin position="130"/>
        <end position="153"/>
    </location>
</feature>